<evidence type="ECO:0000256" key="4">
    <source>
        <dbReference type="PROSITE-ProRule" id="PRU00464"/>
    </source>
</evidence>
<dbReference type="STRING" id="474950.SAMN05421771_1083"/>
<evidence type="ECO:0000259" key="5">
    <source>
        <dbReference type="PROSITE" id="PS51084"/>
    </source>
</evidence>
<dbReference type="GO" id="GO:0016779">
    <property type="term" value="F:nucleotidyltransferase activity"/>
    <property type="evidence" value="ECO:0007669"/>
    <property type="project" value="UniProtKB-KW"/>
</dbReference>
<dbReference type="PROSITE" id="PS51084">
    <property type="entry name" value="HIT_2"/>
    <property type="match status" value="1"/>
</dbReference>
<proteinExistence type="predicted"/>
<keyword evidence="1" id="KW-0547">Nucleotide-binding</keyword>
<feature type="domain" description="HIT" evidence="5">
    <location>
        <begin position="114"/>
        <end position="222"/>
    </location>
</feature>
<dbReference type="InterPro" id="IPR039383">
    <property type="entry name" value="FHIT"/>
</dbReference>
<evidence type="ECO:0000256" key="2">
    <source>
        <dbReference type="PIRSR" id="PIRSR639383-1"/>
    </source>
</evidence>
<gene>
    <name evidence="6" type="ORF">SAMN05421771_1083</name>
</gene>
<dbReference type="InterPro" id="IPR036265">
    <property type="entry name" value="HIT-like_sf"/>
</dbReference>
<accession>A0A1I6LPP1</accession>
<dbReference type="GO" id="GO:0000166">
    <property type="term" value="F:nucleotide binding"/>
    <property type="evidence" value="ECO:0007669"/>
    <property type="project" value="UniProtKB-KW"/>
</dbReference>
<dbReference type="CDD" id="cd01275">
    <property type="entry name" value="FHIT"/>
    <property type="match status" value="1"/>
</dbReference>
<feature type="binding site" evidence="3">
    <location>
        <begin position="201"/>
        <end position="204"/>
    </location>
    <ligand>
        <name>substrate</name>
    </ligand>
</feature>
<dbReference type="Pfam" id="PF01230">
    <property type="entry name" value="HIT"/>
    <property type="match status" value="1"/>
</dbReference>
<keyword evidence="6" id="KW-0548">Nucleotidyltransferase</keyword>
<dbReference type="InterPro" id="IPR011146">
    <property type="entry name" value="HIT-like"/>
</dbReference>
<evidence type="ECO:0000313" key="7">
    <source>
        <dbReference type="Proteomes" id="UP000199024"/>
    </source>
</evidence>
<protein>
    <submittedName>
        <fullName evidence="6">ATP adenylyltransferase</fullName>
    </submittedName>
</protein>
<evidence type="ECO:0000313" key="6">
    <source>
        <dbReference type="EMBL" id="SFS05446.1"/>
    </source>
</evidence>
<organism evidence="6 7">
    <name type="scientific">Granulicella pectinivorans</name>
    <dbReference type="NCBI Taxonomy" id="474950"/>
    <lineage>
        <taxon>Bacteria</taxon>
        <taxon>Pseudomonadati</taxon>
        <taxon>Acidobacteriota</taxon>
        <taxon>Terriglobia</taxon>
        <taxon>Terriglobales</taxon>
        <taxon>Acidobacteriaceae</taxon>
        <taxon>Granulicella</taxon>
    </lineage>
</organism>
<reference evidence="6 7" key="1">
    <citation type="submission" date="2016-10" db="EMBL/GenBank/DDBJ databases">
        <authorList>
            <person name="de Groot N.N."/>
        </authorList>
    </citation>
    <scope>NUCLEOTIDE SEQUENCE [LARGE SCALE GENOMIC DNA]</scope>
    <source>
        <strain evidence="6 7">DSM 21001</strain>
    </source>
</reference>
<feature type="short sequence motif" description="Histidine triad motif" evidence="4">
    <location>
        <begin position="207"/>
        <end position="211"/>
    </location>
</feature>
<dbReference type="Gene3D" id="3.30.428.10">
    <property type="entry name" value="HIT-like"/>
    <property type="match status" value="1"/>
</dbReference>
<dbReference type="EMBL" id="FOZL01000001">
    <property type="protein sequence ID" value="SFS05446.1"/>
    <property type="molecule type" value="Genomic_DNA"/>
</dbReference>
<feature type="binding site" evidence="3">
    <location>
        <position position="211"/>
    </location>
    <ligand>
        <name>substrate</name>
    </ligand>
</feature>
<keyword evidence="7" id="KW-1185">Reference proteome</keyword>
<sequence length="252" mass="27882">MSAGNGLAHPPFAFAVWVAGGLTENHAIDCHCHADEREEVRAWGHSKAWERHAFAILARMDRLWTPWRYAYITKTAPTRPGVPEALDAWPGPQSGEHDCVFCNMIHAVDYAVANGMAREEAEREALIVSRGATTFLCLNRYPYSTGHVMVVPYAHTDSLASLAPETAQEMMATAQRVEAMLRSVYRPQGLNFGLNLGEAAGAGVAAHLHLHALPRWSGDTNFMTVTAETRVLPEMLETTWQRLRDCVQADTD</sequence>
<evidence type="ECO:0000256" key="1">
    <source>
        <dbReference type="ARBA" id="ARBA00022741"/>
    </source>
</evidence>
<dbReference type="SUPFAM" id="SSF54197">
    <property type="entry name" value="HIT-like"/>
    <property type="match status" value="1"/>
</dbReference>
<feature type="active site" description="Tele-AMP-histidine intermediate" evidence="2">
    <location>
        <position position="209"/>
    </location>
</feature>
<dbReference type="Proteomes" id="UP000199024">
    <property type="component" value="Unassembled WGS sequence"/>
</dbReference>
<keyword evidence="6" id="KW-0808">Transferase</keyword>
<dbReference type="InterPro" id="IPR052908">
    <property type="entry name" value="AP-4-A_phosphorylase"/>
</dbReference>
<dbReference type="PANTHER" id="PTHR42997:SF1">
    <property type="entry name" value="AP-4-A PHOSPHORYLASE"/>
    <property type="match status" value="1"/>
</dbReference>
<name>A0A1I6LPP1_9BACT</name>
<dbReference type="AlphaFoldDB" id="A0A1I6LPP1"/>
<evidence type="ECO:0000256" key="3">
    <source>
        <dbReference type="PIRSR" id="PIRSR639383-2"/>
    </source>
</evidence>
<dbReference type="PANTHER" id="PTHR42997">
    <property type="entry name" value="HIT FAMILY HYDROLASE"/>
    <property type="match status" value="1"/>
</dbReference>
<feature type="binding site" evidence="3">
    <location>
        <position position="139"/>
    </location>
    <ligand>
        <name>substrate</name>
    </ligand>
</feature>